<feature type="transmembrane region" description="Helical" evidence="2">
    <location>
        <begin position="218"/>
        <end position="235"/>
    </location>
</feature>
<gene>
    <name evidence="4" type="ORF">CVT25_013516</name>
</gene>
<dbReference type="EMBL" id="NHYD01000598">
    <property type="protein sequence ID" value="PPQ93807.1"/>
    <property type="molecule type" value="Genomic_DNA"/>
</dbReference>
<dbReference type="InParanoid" id="A0A409XSX7"/>
<reference evidence="4 5" key="1">
    <citation type="journal article" date="2018" name="Evol. Lett.">
        <title>Horizontal gene cluster transfer increased hallucinogenic mushroom diversity.</title>
        <authorList>
            <person name="Reynolds H.T."/>
            <person name="Vijayakumar V."/>
            <person name="Gluck-Thaler E."/>
            <person name="Korotkin H.B."/>
            <person name="Matheny P.B."/>
            <person name="Slot J.C."/>
        </authorList>
    </citation>
    <scope>NUCLEOTIDE SEQUENCE [LARGE SCALE GENOMIC DNA]</scope>
    <source>
        <strain evidence="4 5">2631</strain>
    </source>
</reference>
<feature type="region of interest" description="Disordered" evidence="1">
    <location>
        <begin position="321"/>
        <end position="344"/>
    </location>
</feature>
<dbReference type="STRING" id="93625.A0A409XSX7"/>
<keyword evidence="5" id="KW-1185">Reference proteome</keyword>
<proteinExistence type="predicted"/>
<protein>
    <recommendedName>
        <fullName evidence="3">DUF6533 domain-containing protein</fullName>
    </recommendedName>
</protein>
<dbReference type="OrthoDB" id="3020506at2759"/>
<feature type="transmembrane region" description="Helical" evidence="2">
    <location>
        <begin position="132"/>
        <end position="152"/>
    </location>
</feature>
<sequence length="344" mass="38797">MNTLRAASYAGLAFSSWEVLITLQDEIDLMWMQSRRWTIIKVLYFFVRYFALAISINNTIVASILQARYPVPREICRLWLTYQALAIYLLLGAVDVILMIRGNTEELFALAFSDFCFSMTIVYAFYNRRRWIGTLMIFLIFLRISLSSASAVMTVPNQEFNKACLNKNVPSVVMYFFIMGEFIIQSIILGLTFLKHLVALRAGWASTPLVSLLCRDGATTFTIIIGVLIGTLVYARLEYMHDSAHAVFPSFVSILSCVVSGFRFTWTRICTSHHKLQGCRLIISMQKLAVHPDLPEDPLPTDSHEFTTIIDSLWTRTPSARTHGSPLARTSSVQTSSAISGLVS</sequence>
<name>A0A409XSX7_PSICY</name>
<organism evidence="4 5">
    <name type="scientific">Psilocybe cyanescens</name>
    <dbReference type="NCBI Taxonomy" id="93625"/>
    <lineage>
        <taxon>Eukaryota</taxon>
        <taxon>Fungi</taxon>
        <taxon>Dikarya</taxon>
        <taxon>Basidiomycota</taxon>
        <taxon>Agaricomycotina</taxon>
        <taxon>Agaricomycetes</taxon>
        <taxon>Agaricomycetidae</taxon>
        <taxon>Agaricales</taxon>
        <taxon>Agaricineae</taxon>
        <taxon>Strophariaceae</taxon>
        <taxon>Psilocybe</taxon>
    </lineage>
</organism>
<evidence type="ECO:0000256" key="2">
    <source>
        <dbReference type="SAM" id="Phobius"/>
    </source>
</evidence>
<dbReference type="Pfam" id="PF20151">
    <property type="entry name" value="DUF6533"/>
    <property type="match status" value="1"/>
</dbReference>
<keyword evidence="2" id="KW-0812">Transmembrane</keyword>
<feature type="transmembrane region" description="Helical" evidence="2">
    <location>
        <begin position="247"/>
        <end position="266"/>
    </location>
</feature>
<feature type="transmembrane region" description="Helical" evidence="2">
    <location>
        <begin position="43"/>
        <end position="67"/>
    </location>
</feature>
<accession>A0A409XSX7</accession>
<keyword evidence="2" id="KW-0472">Membrane</keyword>
<comment type="caution">
    <text evidence="4">The sequence shown here is derived from an EMBL/GenBank/DDBJ whole genome shotgun (WGS) entry which is preliminary data.</text>
</comment>
<dbReference type="Proteomes" id="UP000283269">
    <property type="component" value="Unassembled WGS sequence"/>
</dbReference>
<feature type="transmembrane region" description="Helical" evidence="2">
    <location>
        <begin position="107"/>
        <end position="126"/>
    </location>
</feature>
<feature type="transmembrane region" description="Helical" evidence="2">
    <location>
        <begin position="79"/>
        <end position="100"/>
    </location>
</feature>
<evidence type="ECO:0000259" key="3">
    <source>
        <dbReference type="Pfam" id="PF20151"/>
    </source>
</evidence>
<evidence type="ECO:0000313" key="4">
    <source>
        <dbReference type="EMBL" id="PPQ93807.1"/>
    </source>
</evidence>
<evidence type="ECO:0000256" key="1">
    <source>
        <dbReference type="SAM" id="MobiDB-lite"/>
    </source>
</evidence>
<dbReference type="InterPro" id="IPR045340">
    <property type="entry name" value="DUF6533"/>
</dbReference>
<feature type="domain" description="DUF6533" evidence="3">
    <location>
        <begin position="10"/>
        <end position="52"/>
    </location>
</feature>
<evidence type="ECO:0000313" key="5">
    <source>
        <dbReference type="Proteomes" id="UP000283269"/>
    </source>
</evidence>
<feature type="transmembrane region" description="Helical" evidence="2">
    <location>
        <begin position="172"/>
        <end position="198"/>
    </location>
</feature>
<dbReference type="AlphaFoldDB" id="A0A409XSX7"/>
<keyword evidence="2" id="KW-1133">Transmembrane helix</keyword>